<feature type="domain" description="N-acetyltransferase" evidence="3">
    <location>
        <begin position="1"/>
        <end position="140"/>
    </location>
</feature>
<dbReference type="CDD" id="cd04301">
    <property type="entry name" value="NAT_SF"/>
    <property type="match status" value="1"/>
</dbReference>
<dbReference type="EC" id="2.3.-.-" evidence="4"/>
<dbReference type="GO" id="GO:0016746">
    <property type="term" value="F:acyltransferase activity"/>
    <property type="evidence" value="ECO:0007669"/>
    <property type="project" value="UniProtKB-KW"/>
</dbReference>
<dbReference type="Proteomes" id="UP001597641">
    <property type="component" value="Unassembled WGS sequence"/>
</dbReference>
<evidence type="ECO:0000313" key="5">
    <source>
        <dbReference type="Proteomes" id="UP001597641"/>
    </source>
</evidence>
<dbReference type="PROSITE" id="PS51186">
    <property type="entry name" value="GNAT"/>
    <property type="match status" value="1"/>
</dbReference>
<name>A0ABW6BR16_9BACT</name>
<keyword evidence="5" id="KW-1185">Reference proteome</keyword>
<evidence type="ECO:0000256" key="2">
    <source>
        <dbReference type="ARBA" id="ARBA00023315"/>
    </source>
</evidence>
<protein>
    <submittedName>
        <fullName evidence="4">GNAT family N-acetyltransferase</fullName>
        <ecNumber evidence="4">2.3.-.-</ecNumber>
    </submittedName>
</protein>
<evidence type="ECO:0000259" key="3">
    <source>
        <dbReference type="PROSITE" id="PS51186"/>
    </source>
</evidence>
<evidence type="ECO:0000256" key="1">
    <source>
        <dbReference type="ARBA" id="ARBA00022679"/>
    </source>
</evidence>
<dbReference type="Pfam" id="PF00583">
    <property type="entry name" value="Acetyltransf_1"/>
    <property type="match status" value="1"/>
</dbReference>
<evidence type="ECO:0000313" key="4">
    <source>
        <dbReference type="EMBL" id="MFD3000293.1"/>
    </source>
</evidence>
<comment type="caution">
    <text evidence="4">The sequence shown here is derived from an EMBL/GenBank/DDBJ whole genome shotgun (WGS) entry which is preliminary data.</text>
</comment>
<reference evidence="5" key="1">
    <citation type="journal article" date="2019" name="Int. J. Syst. Evol. Microbiol.">
        <title>The Global Catalogue of Microorganisms (GCM) 10K type strain sequencing project: providing services to taxonomists for standard genome sequencing and annotation.</title>
        <authorList>
            <consortium name="The Broad Institute Genomics Platform"/>
            <consortium name="The Broad Institute Genome Sequencing Center for Infectious Disease"/>
            <person name="Wu L."/>
            <person name="Ma J."/>
        </authorList>
    </citation>
    <scope>NUCLEOTIDE SEQUENCE [LARGE SCALE GENOMIC DNA]</scope>
    <source>
        <strain evidence="5">KCTC 23984</strain>
    </source>
</reference>
<dbReference type="SUPFAM" id="SSF55729">
    <property type="entry name" value="Acyl-CoA N-acyltransferases (Nat)"/>
    <property type="match status" value="1"/>
</dbReference>
<sequence length="145" mass="16549">MIYRRATVADIEEMFRVRMAVHENRLSDPSLVTHATCSEMLLEKGAGWVCEVEGEVVGFSIVDLTRSNIWALFVDPLFEKKGIGRQLHDLMVSWSFANGQPRLWLSTDPGTRAEAFYRKAGWVETGTEQNGEIRFELSSDNFRPH</sequence>
<dbReference type="PANTHER" id="PTHR43877:SF2">
    <property type="entry name" value="AMINOALKYLPHOSPHONATE N-ACETYLTRANSFERASE-RELATED"/>
    <property type="match status" value="1"/>
</dbReference>
<dbReference type="Gene3D" id="3.40.630.30">
    <property type="match status" value="1"/>
</dbReference>
<gene>
    <name evidence="4" type="ORF">ACFS7Z_07965</name>
</gene>
<dbReference type="EMBL" id="JBHUOX010000004">
    <property type="protein sequence ID" value="MFD3000293.1"/>
    <property type="molecule type" value="Genomic_DNA"/>
</dbReference>
<organism evidence="4 5">
    <name type="scientific">Pontibacter toksunensis</name>
    <dbReference type="NCBI Taxonomy" id="1332631"/>
    <lineage>
        <taxon>Bacteria</taxon>
        <taxon>Pseudomonadati</taxon>
        <taxon>Bacteroidota</taxon>
        <taxon>Cytophagia</taxon>
        <taxon>Cytophagales</taxon>
        <taxon>Hymenobacteraceae</taxon>
        <taxon>Pontibacter</taxon>
    </lineage>
</organism>
<proteinExistence type="predicted"/>
<dbReference type="RefSeq" id="WP_377483143.1">
    <property type="nucleotide sequence ID" value="NZ_JBHUOX010000004.1"/>
</dbReference>
<dbReference type="InterPro" id="IPR016181">
    <property type="entry name" value="Acyl_CoA_acyltransferase"/>
</dbReference>
<dbReference type="InterPro" id="IPR050832">
    <property type="entry name" value="Bact_Acetyltransf"/>
</dbReference>
<dbReference type="PANTHER" id="PTHR43877">
    <property type="entry name" value="AMINOALKYLPHOSPHONATE N-ACETYLTRANSFERASE-RELATED-RELATED"/>
    <property type="match status" value="1"/>
</dbReference>
<keyword evidence="1 4" id="KW-0808">Transferase</keyword>
<keyword evidence="2 4" id="KW-0012">Acyltransferase</keyword>
<dbReference type="InterPro" id="IPR000182">
    <property type="entry name" value="GNAT_dom"/>
</dbReference>
<accession>A0ABW6BR16</accession>